<dbReference type="GO" id="GO:0009055">
    <property type="term" value="F:electron transfer activity"/>
    <property type="evidence" value="ECO:0007669"/>
    <property type="project" value="TreeGrafter"/>
</dbReference>
<keyword evidence="3" id="KW-0813">Transport</keyword>
<dbReference type="SUPFAM" id="SSF54292">
    <property type="entry name" value="2Fe-2S ferredoxin-like"/>
    <property type="match status" value="1"/>
</dbReference>
<name>A0A836BR59_9CHLO</name>
<dbReference type="PANTHER" id="PTHR23426">
    <property type="entry name" value="FERREDOXIN/ADRENODOXIN"/>
    <property type="match status" value="1"/>
</dbReference>
<evidence type="ECO:0000256" key="8">
    <source>
        <dbReference type="ARBA" id="ARBA00023014"/>
    </source>
</evidence>
<gene>
    <name evidence="11" type="ORF">HYH03_016699</name>
</gene>
<evidence type="ECO:0000256" key="2">
    <source>
        <dbReference type="ARBA" id="ARBA00019395"/>
    </source>
</evidence>
<dbReference type="OrthoDB" id="268593at2759"/>
<keyword evidence="5" id="KW-0479">Metal-binding</keyword>
<evidence type="ECO:0000256" key="6">
    <source>
        <dbReference type="ARBA" id="ARBA00022982"/>
    </source>
</evidence>
<comment type="similarity">
    <text evidence="1">Belongs to the adrenodoxin/putidaredoxin family.</text>
</comment>
<comment type="cofactor">
    <cofactor evidence="9">
        <name>[2Fe-2S] cluster</name>
        <dbReference type="ChEBI" id="CHEBI:190135"/>
    </cofactor>
</comment>
<dbReference type="PRINTS" id="PR00355">
    <property type="entry name" value="ADRENODOXIN"/>
</dbReference>
<dbReference type="AlphaFoldDB" id="A0A836BR59"/>
<dbReference type="InterPro" id="IPR001055">
    <property type="entry name" value="Adrenodoxin-like"/>
</dbReference>
<evidence type="ECO:0000256" key="1">
    <source>
        <dbReference type="ARBA" id="ARBA00010914"/>
    </source>
</evidence>
<evidence type="ECO:0000256" key="3">
    <source>
        <dbReference type="ARBA" id="ARBA00022448"/>
    </source>
</evidence>
<feature type="domain" description="2Fe-2S ferredoxin-type" evidence="10">
    <location>
        <begin position="57"/>
        <end position="160"/>
    </location>
</feature>
<keyword evidence="4" id="KW-0001">2Fe-2S</keyword>
<dbReference type="Pfam" id="PF00111">
    <property type="entry name" value="Fer2"/>
    <property type="match status" value="1"/>
</dbReference>
<evidence type="ECO:0000256" key="5">
    <source>
        <dbReference type="ARBA" id="ARBA00022723"/>
    </source>
</evidence>
<evidence type="ECO:0000313" key="11">
    <source>
        <dbReference type="EMBL" id="KAG2484464.1"/>
    </source>
</evidence>
<evidence type="ECO:0000256" key="9">
    <source>
        <dbReference type="ARBA" id="ARBA00034078"/>
    </source>
</evidence>
<dbReference type="Proteomes" id="UP000612055">
    <property type="component" value="Unassembled WGS sequence"/>
</dbReference>
<evidence type="ECO:0000313" key="12">
    <source>
        <dbReference type="Proteomes" id="UP000612055"/>
    </source>
</evidence>
<evidence type="ECO:0000256" key="4">
    <source>
        <dbReference type="ARBA" id="ARBA00022714"/>
    </source>
</evidence>
<proteinExistence type="inferred from homology"/>
<protein>
    <recommendedName>
        <fullName evidence="2">2Fe-2S ferredoxin</fullName>
    </recommendedName>
</protein>
<dbReference type="EMBL" id="JAEHOE010000149">
    <property type="protein sequence ID" value="KAG2484464.1"/>
    <property type="molecule type" value="Genomic_DNA"/>
</dbReference>
<evidence type="ECO:0000259" key="10">
    <source>
        <dbReference type="PROSITE" id="PS51085"/>
    </source>
</evidence>
<dbReference type="PROSITE" id="PS51085">
    <property type="entry name" value="2FE2S_FER_2"/>
    <property type="match status" value="1"/>
</dbReference>
<dbReference type="GO" id="GO:0005739">
    <property type="term" value="C:mitochondrion"/>
    <property type="evidence" value="ECO:0007669"/>
    <property type="project" value="TreeGrafter"/>
</dbReference>
<sequence length="173" mass="18481">MLRLCAEALRARGLTAAAAGPSSIAAASYSGLLQSSWFHASASRHAAAADTEGQETITVTFIDKEGKEHTVKAPIGKSLLEVAHDNEIDLEGACEGSLACSTCHLIFEDEELYKKVPEATEDELDMLDLAFGLTDTSRLGCQVLAAKELDGARVRIPAASRNFYVDGHKPKPH</sequence>
<dbReference type="PROSITE" id="PS00814">
    <property type="entry name" value="ADX"/>
    <property type="match status" value="1"/>
</dbReference>
<organism evidence="11 12">
    <name type="scientific">Edaphochlamys debaryana</name>
    <dbReference type="NCBI Taxonomy" id="47281"/>
    <lineage>
        <taxon>Eukaryota</taxon>
        <taxon>Viridiplantae</taxon>
        <taxon>Chlorophyta</taxon>
        <taxon>core chlorophytes</taxon>
        <taxon>Chlorophyceae</taxon>
        <taxon>CS clade</taxon>
        <taxon>Chlamydomonadales</taxon>
        <taxon>Chlamydomonadales incertae sedis</taxon>
        <taxon>Edaphochlamys</taxon>
    </lineage>
</organism>
<keyword evidence="6" id="KW-0249">Electron transport</keyword>
<keyword evidence="8" id="KW-0411">Iron-sulfur</keyword>
<comment type="caution">
    <text evidence="11">The sequence shown here is derived from an EMBL/GenBank/DDBJ whole genome shotgun (WGS) entry which is preliminary data.</text>
</comment>
<evidence type="ECO:0000256" key="7">
    <source>
        <dbReference type="ARBA" id="ARBA00023004"/>
    </source>
</evidence>
<reference evidence="11" key="1">
    <citation type="journal article" date="2020" name="bioRxiv">
        <title>Comparative genomics of Chlamydomonas.</title>
        <authorList>
            <person name="Craig R.J."/>
            <person name="Hasan A.R."/>
            <person name="Ness R.W."/>
            <person name="Keightley P.D."/>
        </authorList>
    </citation>
    <scope>NUCLEOTIDE SEQUENCE</scope>
    <source>
        <strain evidence="11">CCAP 11/70</strain>
    </source>
</reference>
<dbReference type="InterPro" id="IPR001041">
    <property type="entry name" value="2Fe-2S_ferredoxin-type"/>
</dbReference>
<accession>A0A836BR59</accession>
<keyword evidence="12" id="KW-1185">Reference proteome</keyword>
<dbReference type="InterPro" id="IPR036010">
    <property type="entry name" value="2Fe-2S_ferredoxin-like_sf"/>
</dbReference>
<dbReference type="CDD" id="cd00207">
    <property type="entry name" value="fer2"/>
    <property type="match status" value="1"/>
</dbReference>
<dbReference type="InterPro" id="IPR012675">
    <property type="entry name" value="Beta-grasp_dom_sf"/>
</dbReference>
<dbReference type="GO" id="GO:0046872">
    <property type="term" value="F:metal ion binding"/>
    <property type="evidence" value="ECO:0007669"/>
    <property type="project" value="UniProtKB-KW"/>
</dbReference>
<keyword evidence="7" id="KW-0408">Iron</keyword>
<dbReference type="PANTHER" id="PTHR23426:SF72">
    <property type="entry name" value="2FE-2S FERREDOXIN-TYPE DOMAIN-CONTAINING PROTEIN"/>
    <property type="match status" value="1"/>
</dbReference>
<dbReference type="InterPro" id="IPR018298">
    <property type="entry name" value="Adrenodoxin_Fe-S_BS"/>
</dbReference>
<dbReference type="GO" id="GO:0051537">
    <property type="term" value="F:2 iron, 2 sulfur cluster binding"/>
    <property type="evidence" value="ECO:0007669"/>
    <property type="project" value="UniProtKB-KW"/>
</dbReference>
<dbReference type="Gene3D" id="3.10.20.30">
    <property type="match status" value="1"/>
</dbReference>
<dbReference type="GO" id="GO:0140647">
    <property type="term" value="P:P450-containing electron transport chain"/>
    <property type="evidence" value="ECO:0007669"/>
    <property type="project" value="InterPro"/>
</dbReference>